<dbReference type="SUPFAM" id="SSF57701">
    <property type="entry name" value="Zn2/Cys6 DNA-binding domain"/>
    <property type="match status" value="1"/>
</dbReference>
<dbReference type="InterPro" id="IPR036864">
    <property type="entry name" value="Zn2-C6_fun-type_DNA-bd_sf"/>
</dbReference>
<dbReference type="InterPro" id="IPR007219">
    <property type="entry name" value="XnlR_reg_dom"/>
</dbReference>
<feature type="domain" description="Zn(2)-C6 fungal-type" evidence="8">
    <location>
        <begin position="622"/>
        <end position="651"/>
    </location>
</feature>
<gene>
    <name evidence="9" type="ORF">VTL71DRAFT_12291</name>
</gene>
<evidence type="ECO:0000313" key="10">
    <source>
        <dbReference type="Proteomes" id="UP001595075"/>
    </source>
</evidence>
<dbReference type="PROSITE" id="PS50048">
    <property type="entry name" value="ZN2_CY6_FUNGAL_2"/>
    <property type="match status" value="1"/>
</dbReference>
<name>A0ABR4CPA5_9HELO</name>
<dbReference type="Proteomes" id="UP001595075">
    <property type="component" value="Unassembled WGS sequence"/>
</dbReference>
<dbReference type="SMART" id="SM00906">
    <property type="entry name" value="Fungal_trans"/>
    <property type="match status" value="1"/>
</dbReference>
<dbReference type="PANTHER" id="PTHR42877:SF11">
    <property type="entry name" value="MONOOXYGENASE, PUTATIVE (AFU_ORTHOLOGUE AFUA_6G13790)-RELATED"/>
    <property type="match status" value="1"/>
</dbReference>
<dbReference type="Pfam" id="PF00743">
    <property type="entry name" value="FMO-like"/>
    <property type="match status" value="1"/>
</dbReference>
<protein>
    <recommendedName>
        <fullName evidence="8">Zn(2)-C6 fungal-type domain-containing protein</fullName>
    </recommendedName>
</protein>
<dbReference type="Pfam" id="PF04082">
    <property type="entry name" value="Fungal_trans"/>
    <property type="match status" value="1"/>
</dbReference>
<proteinExistence type="inferred from homology"/>
<keyword evidence="3" id="KW-0479">Metal-binding</keyword>
<dbReference type="InterPro" id="IPR020946">
    <property type="entry name" value="Flavin_mOase-like"/>
</dbReference>
<keyword evidence="5" id="KW-0560">Oxidoreductase</keyword>
<evidence type="ECO:0000256" key="4">
    <source>
        <dbReference type="ARBA" id="ARBA00022827"/>
    </source>
</evidence>
<keyword evidence="4" id="KW-0274">FAD</keyword>
<dbReference type="SMART" id="SM00066">
    <property type="entry name" value="GAL4"/>
    <property type="match status" value="1"/>
</dbReference>
<dbReference type="InterPro" id="IPR001138">
    <property type="entry name" value="Zn2Cys6_DnaBD"/>
</dbReference>
<dbReference type="PANTHER" id="PTHR42877">
    <property type="entry name" value="L-ORNITHINE N(5)-MONOOXYGENASE-RELATED"/>
    <property type="match status" value="1"/>
</dbReference>
<dbReference type="Gene3D" id="3.50.50.60">
    <property type="entry name" value="FAD/NAD(P)-binding domain"/>
    <property type="match status" value="2"/>
</dbReference>
<evidence type="ECO:0000313" key="9">
    <source>
        <dbReference type="EMBL" id="KAL2071056.1"/>
    </source>
</evidence>
<keyword evidence="10" id="KW-1185">Reference proteome</keyword>
<evidence type="ECO:0000256" key="2">
    <source>
        <dbReference type="ARBA" id="ARBA00022630"/>
    </source>
</evidence>
<evidence type="ECO:0000256" key="5">
    <source>
        <dbReference type="ARBA" id="ARBA00023002"/>
    </source>
</evidence>
<evidence type="ECO:0000259" key="8">
    <source>
        <dbReference type="PROSITE" id="PS50048"/>
    </source>
</evidence>
<dbReference type="CDD" id="cd00067">
    <property type="entry name" value="GAL4"/>
    <property type="match status" value="1"/>
</dbReference>
<dbReference type="Gene3D" id="4.10.240.10">
    <property type="entry name" value="Zn(2)-C6 fungal-type DNA-binding domain"/>
    <property type="match status" value="1"/>
</dbReference>
<organism evidence="9 10">
    <name type="scientific">Oculimacula yallundae</name>
    <dbReference type="NCBI Taxonomy" id="86028"/>
    <lineage>
        <taxon>Eukaryota</taxon>
        <taxon>Fungi</taxon>
        <taxon>Dikarya</taxon>
        <taxon>Ascomycota</taxon>
        <taxon>Pezizomycotina</taxon>
        <taxon>Leotiomycetes</taxon>
        <taxon>Helotiales</taxon>
        <taxon>Ploettnerulaceae</taxon>
        <taxon>Oculimacula</taxon>
    </lineage>
</organism>
<feature type="compositionally biased region" description="Basic and acidic residues" evidence="7">
    <location>
        <begin position="599"/>
        <end position="608"/>
    </location>
</feature>
<accession>A0ABR4CPA5</accession>
<evidence type="ECO:0000256" key="1">
    <source>
        <dbReference type="ARBA" id="ARBA00010139"/>
    </source>
</evidence>
<dbReference type="InterPro" id="IPR051209">
    <property type="entry name" value="FAD-bind_Monooxygenase_sf"/>
</dbReference>
<keyword evidence="6" id="KW-0539">Nucleus</keyword>
<evidence type="ECO:0000256" key="3">
    <source>
        <dbReference type="ARBA" id="ARBA00022723"/>
    </source>
</evidence>
<keyword evidence="2" id="KW-0285">Flavoprotein</keyword>
<evidence type="ECO:0000256" key="7">
    <source>
        <dbReference type="SAM" id="MobiDB-lite"/>
    </source>
</evidence>
<dbReference type="Pfam" id="PF00172">
    <property type="entry name" value="Zn_clus"/>
    <property type="match status" value="1"/>
</dbReference>
<dbReference type="InterPro" id="IPR036188">
    <property type="entry name" value="FAD/NAD-bd_sf"/>
</dbReference>
<dbReference type="EMBL" id="JAZHXI010000005">
    <property type="protein sequence ID" value="KAL2071056.1"/>
    <property type="molecule type" value="Genomic_DNA"/>
</dbReference>
<reference evidence="9 10" key="1">
    <citation type="journal article" date="2024" name="Commun. Biol.">
        <title>Comparative genomic analysis of thermophilic fungi reveals convergent evolutionary adaptations and gene losses.</title>
        <authorList>
            <person name="Steindorff A.S."/>
            <person name="Aguilar-Pontes M.V."/>
            <person name="Robinson A.J."/>
            <person name="Andreopoulos B."/>
            <person name="LaButti K."/>
            <person name="Kuo A."/>
            <person name="Mondo S."/>
            <person name="Riley R."/>
            <person name="Otillar R."/>
            <person name="Haridas S."/>
            <person name="Lipzen A."/>
            <person name="Grimwood J."/>
            <person name="Schmutz J."/>
            <person name="Clum A."/>
            <person name="Reid I.D."/>
            <person name="Moisan M.C."/>
            <person name="Butler G."/>
            <person name="Nguyen T.T.M."/>
            <person name="Dewar K."/>
            <person name="Conant G."/>
            <person name="Drula E."/>
            <person name="Henrissat B."/>
            <person name="Hansel C."/>
            <person name="Singer S."/>
            <person name="Hutchinson M.I."/>
            <person name="de Vries R.P."/>
            <person name="Natvig D.O."/>
            <person name="Powell A.J."/>
            <person name="Tsang A."/>
            <person name="Grigoriev I.V."/>
        </authorList>
    </citation>
    <scope>NUCLEOTIDE SEQUENCE [LARGE SCALE GENOMIC DNA]</scope>
    <source>
        <strain evidence="9 10">CBS 494.80</strain>
    </source>
</reference>
<sequence>MGPNGKPDNWVPILENPLNKPRKLKVACIGAGFSGLMLAYEHQHGPNPMSKYIDLTIYEKNADIGGTWLENTYPGVACDVPAHIYTFPFEPNPHWTQFYASGPEILAYIKRTSEKHNLEKNVQTNSQVLSSKWNDDAGKWHLEIQKKDHSVFQTDVDVLISGSGFLNKWSWPDIKGLHSFSGTLVHSASWKSGLDWENKRVAIIGNGSSAVQLLPVIQAKAASVVNFVRSPLWISSNFASEFTPEGVNFDYDEATRKNFEDNPDQLYDLRHKIEHAFNKLFFSLLKGSPEQVGAYALFTKQMQEQLNHDPWLCEKLIPKFEVGCRRLSPGDNYLTAIQAENVTLELSPIECVGAGGIKTKDDSEERPFDIIICATGFDVSFRPSWDMHGRNGIKLADQWKDHPEAYFGTVVSNMPNFFMINGPNSPLAHGSLLSAMYFTVEYIMKWCEKISTQDIKSVQVKQSAVDDYNVYTQEFMGRTVWSGSCNSWFKQGKGAARITAMYAGSVVHFKQMLEDFRGEDFDFVYNSRNRFRYMGNGISMIEEEGKDLACELIEHRHTAETAYSTSAYAIPASAYSPVTMARMGLAAARIMEMETQSSARDRTDDSEPRPYSAEPRRRTKKACLACQKKKLKCSGLQPCNACSSRLTQCVYADRTRDHTRAQARQGHRARILPILKVHEDARSGPVPRLNPPEIGRTDIGSSWSAHTHGESPAHLQAQGMPTDQLSPLAGGVLVTEQGAMAVGTREDTEDQSLQEQLRMLQDSKGRLLYLGDSATLSYLDTIRKLVESTLGPSSFTNDVHKGKIVEGSLSTSLRPFCVLPDREVADFLVDSFFSNTVGIIDIFDHDTFIEEVKCIYNSPLQAKQPRLSILNLVFAVGLQLLRPSTVSSPRGRQILERLDGGSVNRAEQFFVNSSYLNYPVSGFEDGDIVSCQALLIVTMFMLNMAKRSAAWAYIGMAIRIAYALGLHRKRADSTYNMTEQSVRRKVWRSLYVMDCFISTMLGRPNAITCRDAANSFPTAQDAVGTYKDSLPPLLHWQNIHLPDEDPKTTLAQLRVNLSYFHGIILLTRPFLLQRISEEIQIMRNADVVMQSRQTTELPEADTADTVQFQNACVKSALYSINAIQAALLKRALPRQDPFVIYWLSSAALIICTNGFCPVYKDLDNTQALNTAISLHRYFGDADPLAHRFLGILLAFSEAIAQDNVPCPQPIPRKSKQGGSLASLFAAMPYRTGFNADGSQLPEVGFQSAMEREIEQQALLNANTMEFSPADDFMDFDTFFANFDHDPAFQADLWTPSLWETSVPM</sequence>
<comment type="caution">
    <text evidence="9">The sequence shown here is derived from an EMBL/GenBank/DDBJ whole genome shotgun (WGS) entry which is preliminary data.</text>
</comment>
<comment type="similarity">
    <text evidence="1">Belongs to the FAD-binding monooxygenase family.</text>
</comment>
<dbReference type="CDD" id="cd12148">
    <property type="entry name" value="fungal_TF_MHR"/>
    <property type="match status" value="1"/>
</dbReference>
<evidence type="ECO:0000256" key="6">
    <source>
        <dbReference type="ARBA" id="ARBA00023242"/>
    </source>
</evidence>
<dbReference type="SUPFAM" id="SSF51905">
    <property type="entry name" value="FAD/NAD(P)-binding domain"/>
    <property type="match status" value="3"/>
</dbReference>
<feature type="region of interest" description="Disordered" evidence="7">
    <location>
        <begin position="594"/>
        <end position="618"/>
    </location>
</feature>